<evidence type="ECO:0000256" key="9">
    <source>
        <dbReference type="ARBA" id="ARBA00022842"/>
    </source>
</evidence>
<dbReference type="SFLD" id="SFLDF00029">
    <property type="entry name" value="phosphoserine_phosphatase"/>
    <property type="match status" value="1"/>
</dbReference>
<keyword evidence="15" id="KW-1185">Reference proteome</keyword>
<evidence type="ECO:0000256" key="1">
    <source>
        <dbReference type="ARBA" id="ARBA00001946"/>
    </source>
</evidence>
<comment type="catalytic activity">
    <reaction evidence="13">
        <text>O-phospho-D-serine + H2O = D-serine + phosphate</text>
        <dbReference type="Rhea" id="RHEA:24873"/>
        <dbReference type="ChEBI" id="CHEBI:15377"/>
        <dbReference type="ChEBI" id="CHEBI:35247"/>
        <dbReference type="ChEBI" id="CHEBI:43474"/>
        <dbReference type="ChEBI" id="CHEBI:58680"/>
        <dbReference type="EC" id="3.1.3.3"/>
    </reaction>
</comment>
<dbReference type="NCBIfam" id="TIGR01488">
    <property type="entry name" value="HAD-SF-IB"/>
    <property type="match status" value="1"/>
</dbReference>
<evidence type="ECO:0000256" key="5">
    <source>
        <dbReference type="ARBA" id="ARBA00015196"/>
    </source>
</evidence>
<evidence type="ECO:0000256" key="13">
    <source>
        <dbReference type="ARBA" id="ARBA00048523"/>
    </source>
</evidence>
<proteinExistence type="inferred from homology"/>
<dbReference type="InterPro" id="IPR023214">
    <property type="entry name" value="HAD_sf"/>
</dbReference>
<keyword evidence="7" id="KW-0479">Metal-binding</keyword>
<dbReference type="EMBL" id="JAKIKS010000029">
    <property type="protein sequence ID" value="MCL1124695.1"/>
    <property type="molecule type" value="Genomic_DNA"/>
</dbReference>
<reference evidence="14 15" key="1">
    <citation type="submission" date="2022-01" db="EMBL/GenBank/DDBJ databases">
        <title>Whole genome-based taxonomy of the Shewanellaceae.</title>
        <authorList>
            <person name="Martin-Rodriguez A.J."/>
        </authorList>
    </citation>
    <scope>NUCLEOTIDE SEQUENCE [LARGE SCALE GENOMIC DNA]</scope>
    <source>
        <strain evidence="14 15">DSM 17177</strain>
    </source>
</reference>
<evidence type="ECO:0000313" key="14">
    <source>
        <dbReference type="EMBL" id="MCL1124695.1"/>
    </source>
</evidence>
<dbReference type="PANTHER" id="PTHR43344">
    <property type="entry name" value="PHOSPHOSERINE PHOSPHATASE"/>
    <property type="match status" value="1"/>
</dbReference>
<comment type="similarity">
    <text evidence="3">Belongs to the HAD-like hydrolase superfamily. SerB family.</text>
</comment>
<comment type="catalytic activity">
    <reaction evidence="12">
        <text>O-phospho-L-serine + H2O = L-serine + phosphate</text>
        <dbReference type="Rhea" id="RHEA:21208"/>
        <dbReference type="ChEBI" id="CHEBI:15377"/>
        <dbReference type="ChEBI" id="CHEBI:33384"/>
        <dbReference type="ChEBI" id="CHEBI:43474"/>
        <dbReference type="ChEBI" id="CHEBI:57524"/>
        <dbReference type="EC" id="3.1.3.3"/>
    </reaction>
</comment>
<dbReference type="SUPFAM" id="SSF56784">
    <property type="entry name" value="HAD-like"/>
    <property type="match status" value="1"/>
</dbReference>
<evidence type="ECO:0000256" key="6">
    <source>
        <dbReference type="ARBA" id="ARBA00022605"/>
    </source>
</evidence>
<dbReference type="InterPro" id="IPR050582">
    <property type="entry name" value="HAD-like_SerB"/>
</dbReference>
<evidence type="ECO:0000256" key="8">
    <source>
        <dbReference type="ARBA" id="ARBA00022801"/>
    </source>
</evidence>
<evidence type="ECO:0000256" key="12">
    <source>
        <dbReference type="ARBA" id="ARBA00048138"/>
    </source>
</evidence>
<dbReference type="Proteomes" id="UP001203423">
    <property type="component" value="Unassembled WGS sequence"/>
</dbReference>
<evidence type="ECO:0000256" key="7">
    <source>
        <dbReference type="ARBA" id="ARBA00022723"/>
    </source>
</evidence>
<keyword evidence="9" id="KW-0460">Magnesium</keyword>
<dbReference type="Pfam" id="PF00702">
    <property type="entry name" value="Hydrolase"/>
    <property type="match status" value="1"/>
</dbReference>
<dbReference type="Gene3D" id="3.40.50.1000">
    <property type="entry name" value="HAD superfamily/HAD-like"/>
    <property type="match status" value="1"/>
</dbReference>
<protein>
    <recommendedName>
        <fullName evidence="5">Phosphoserine phosphatase</fullName>
        <ecNumber evidence="4">3.1.3.3</ecNumber>
    </recommendedName>
    <alternativeName>
        <fullName evidence="11">O-phosphoserine phosphohydrolase</fullName>
    </alternativeName>
</protein>
<dbReference type="CDD" id="cd07500">
    <property type="entry name" value="HAD_PSP"/>
    <property type="match status" value="1"/>
</dbReference>
<dbReference type="NCBIfam" id="TIGR00338">
    <property type="entry name" value="serB"/>
    <property type="match status" value="1"/>
</dbReference>
<organism evidence="14 15">
    <name type="scientific">Shewanella surugensis</name>
    <dbReference type="NCBI Taxonomy" id="212020"/>
    <lineage>
        <taxon>Bacteria</taxon>
        <taxon>Pseudomonadati</taxon>
        <taxon>Pseudomonadota</taxon>
        <taxon>Gammaproteobacteria</taxon>
        <taxon>Alteromonadales</taxon>
        <taxon>Shewanellaceae</taxon>
        <taxon>Shewanella</taxon>
    </lineage>
</organism>
<evidence type="ECO:0000256" key="3">
    <source>
        <dbReference type="ARBA" id="ARBA00009184"/>
    </source>
</evidence>
<keyword evidence="10" id="KW-0718">Serine biosynthesis</keyword>
<dbReference type="InterPro" id="IPR036412">
    <property type="entry name" value="HAD-like_sf"/>
</dbReference>
<dbReference type="GO" id="GO:0016787">
    <property type="term" value="F:hydrolase activity"/>
    <property type="evidence" value="ECO:0007669"/>
    <property type="project" value="UniProtKB-KW"/>
</dbReference>
<keyword evidence="6" id="KW-0028">Amino-acid biosynthesis</keyword>
<evidence type="ECO:0000256" key="11">
    <source>
        <dbReference type="ARBA" id="ARBA00031693"/>
    </source>
</evidence>
<dbReference type="InterPro" id="IPR004469">
    <property type="entry name" value="PSP"/>
</dbReference>
<evidence type="ECO:0000256" key="4">
    <source>
        <dbReference type="ARBA" id="ARBA00012640"/>
    </source>
</evidence>
<evidence type="ECO:0000313" key="15">
    <source>
        <dbReference type="Proteomes" id="UP001203423"/>
    </source>
</evidence>
<dbReference type="SFLD" id="SFLDG01137">
    <property type="entry name" value="C1.6.1:_Phosphoserine_Phosphat"/>
    <property type="match status" value="1"/>
</dbReference>
<comment type="cofactor">
    <cofactor evidence="1">
        <name>Mg(2+)</name>
        <dbReference type="ChEBI" id="CHEBI:18420"/>
    </cofactor>
</comment>
<evidence type="ECO:0000256" key="2">
    <source>
        <dbReference type="ARBA" id="ARBA00005135"/>
    </source>
</evidence>
<evidence type="ECO:0000256" key="10">
    <source>
        <dbReference type="ARBA" id="ARBA00023299"/>
    </source>
</evidence>
<dbReference type="RefSeq" id="WP_248939972.1">
    <property type="nucleotide sequence ID" value="NZ_JAKIKS010000029.1"/>
</dbReference>
<name>A0ABT0LB23_9GAMM</name>
<keyword evidence="8 14" id="KW-0378">Hydrolase</keyword>
<comment type="pathway">
    <text evidence="2">Amino-acid biosynthesis; L-serine biosynthesis; L-serine from 3-phospho-D-glycerate: step 3/3.</text>
</comment>
<dbReference type="EC" id="3.1.3.3" evidence="4"/>
<sequence>MKSLTEASIFSWLRDETSPKCVFNDLRVTRYLEADFPKGAYRYRLVYLQRADEVLLMQWLMALGQDFSIAVIHRKSANNGIEVALKQPVSDDAVYQLSQSNTIELFDLPESLPVLNKTGILVMDMDSTAIQIECIDELAKMAGVGKAVSDVTERAMQGELDFEESLRARVAQLKGANAGIIDELCQALPLMPGLVEMTQELQSYGWYLVLASGGFTAFVHYLKDELSLDAAFANELVIDNGHLTGEVKGQVVDAQFKADTLMNCADQWGIAKGQRLAIGDGANDIPMIQAADFGVAFHAKPKLAAAADIAIRNIDLRALPFLLIFV</sequence>
<gene>
    <name evidence="14" type="primary">serB</name>
    <name evidence="14" type="ORF">L2764_09430</name>
</gene>
<comment type="caution">
    <text evidence="14">The sequence shown here is derived from an EMBL/GenBank/DDBJ whole genome shotgun (WGS) entry which is preliminary data.</text>
</comment>
<dbReference type="PANTHER" id="PTHR43344:SF2">
    <property type="entry name" value="PHOSPHOSERINE PHOSPHATASE"/>
    <property type="match status" value="1"/>
</dbReference>
<dbReference type="SFLD" id="SFLDG01136">
    <property type="entry name" value="C1.6:_Phosphoserine_Phosphatas"/>
    <property type="match status" value="1"/>
</dbReference>
<accession>A0ABT0LB23</accession>
<dbReference type="SFLD" id="SFLDS00003">
    <property type="entry name" value="Haloacid_Dehalogenase"/>
    <property type="match status" value="1"/>
</dbReference>